<keyword evidence="3" id="KW-1185">Reference proteome</keyword>
<accession>A0A0K9PU91</accession>
<dbReference type="EMBL" id="LFYR01000625">
    <property type="protein sequence ID" value="KMZ72524.1"/>
    <property type="molecule type" value="Genomic_DNA"/>
</dbReference>
<dbReference type="AlphaFoldDB" id="A0A0K9PU91"/>
<evidence type="ECO:0000313" key="2">
    <source>
        <dbReference type="EMBL" id="KMZ72524.1"/>
    </source>
</evidence>
<keyword evidence="1" id="KW-0812">Transmembrane</keyword>
<proteinExistence type="predicted"/>
<gene>
    <name evidence="2" type="ORF">ZOSMA_162G00450</name>
</gene>
<comment type="caution">
    <text evidence="2">The sequence shown here is derived from an EMBL/GenBank/DDBJ whole genome shotgun (WGS) entry which is preliminary data.</text>
</comment>
<dbReference type="PANTHER" id="PTHR34064">
    <property type="entry name" value="OS04G0672300 PROTEIN"/>
    <property type="match status" value="1"/>
</dbReference>
<organism evidence="2 3">
    <name type="scientific">Zostera marina</name>
    <name type="common">Eelgrass</name>
    <dbReference type="NCBI Taxonomy" id="29655"/>
    <lineage>
        <taxon>Eukaryota</taxon>
        <taxon>Viridiplantae</taxon>
        <taxon>Streptophyta</taxon>
        <taxon>Embryophyta</taxon>
        <taxon>Tracheophyta</taxon>
        <taxon>Spermatophyta</taxon>
        <taxon>Magnoliopsida</taxon>
        <taxon>Liliopsida</taxon>
        <taxon>Zosteraceae</taxon>
        <taxon>Zostera</taxon>
    </lineage>
</organism>
<dbReference type="PANTHER" id="PTHR34064:SF3">
    <property type="entry name" value="OS04G0672300 PROTEIN"/>
    <property type="match status" value="1"/>
</dbReference>
<sequence length="154" mass="16716">MGEISTQTQITAVEKCGSVVLDIKSLSQYAEKCSGTGSPKLTKVLSRKGSNRMEKPNADDLEADDASKKIVVKVICSQIDQPKMVTTSNKAHLTTIASANAANFTELGDGRNKRFSRLRSIRPRSILLFFASMSSMGTILLIYFTLAINQRGGV</sequence>
<dbReference type="OMA" id="WRCERRN"/>
<evidence type="ECO:0000256" key="1">
    <source>
        <dbReference type="SAM" id="Phobius"/>
    </source>
</evidence>
<dbReference type="Proteomes" id="UP000036987">
    <property type="component" value="Unassembled WGS sequence"/>
</dbReference>
<feature type="transmembrane region" description="Helical" evidence="1">
    <location>
        <begin position="126"/>
        <end position="148"/>
    </location>
</feature>
<protein>
    <submittedName>
        <fullName evidence="2">Uncharacterized protein</fullName>
    </submittedName>
</protein>
<reference evidence="3" key="1">
    <citation type="journal article" date="2016" name="Nature">
        <title>The genome of the seagrass Zostera marina reveals angiosperm adaptation to the sea.</title>
        <authorList>
            <person name="Olsen J.L."/>
            <person name="Rouze P."/>
            <person name="Verhelst B."/>
            <person name="Lin Y.-C."/>
            <person name="Bayer T."/>
            <person name="Collen J."/>
            <person name="Dattolo E."/>
            <person name="De Paoli E."/>
            <person name="Dittami S."/>
            <person name="Maumus F."/>
            <person name="Michel G."/>
            <person name="Kersting A."/>
            <person name="Lauritano C."/>
            <person name="Lohaus R."/>
            <person name="Toepel M."/>
            <person name="Tonon T."/>
            <person name="Vanneste K."/>
            <person name="Amirebrahimi M."/>
            <person name="Brakel J."/>
            <person name="Bostroem C."/>
            <person name="Chovatia M."/>
            <person name="Grimwood J."/>
            <person name="Jenkins J.W."/>
            <person name="Jueterbock A."/>
            <person name="Mraz A."/>
            <person name="Stam W.T."/>
            <person name="Tice H."/>
            <person name="Bornberg-Bauer E."/>
            <person name="Green P.J."/>
            <person name="Pearson G.A."/>
            <person name="Procaccini G."/>
            <person name="Duarte C.M."/>
            <person name="Schmutz J."/>
            <person name="Reusch T.B.H."/>
            <person name="Van de Peer Y."/>
        </authorList>
    </citation>
    <scope>NUCLEOTIDE SEQUENCE [LARGE SCALE GENOMIC DNA]</scope>
    <source>
        <strain evidence="3">cv. Finnish</strain>
    </source>
</reference>
<evidence type="ECO:0000313" key="3">
    <source>
        <dbReference type="Proteomes" id="UP000036987"/>
    </source>
</evidence>
<dbReference type="OrthoDB" id="1928523at2759"/>
<keyword evidence="1" id="KW-0472">Membrane</keyword>
<name>A0A0K9PU91_ZOSMR</name>
<keyword evidence="1" id="KW-1133">Transmembrane helix</keyword>